<dbReference type="Proteomes" id="UP001497516">
    <property type="component" value="Chromosome 5"/>
</dbReference>
<accession>A0AAV2END6</accession>
<sequence>MPRYSAEIPQDEANGGELIDMQLLRMNQQGAMGESQSCVAWPTVYFSFQFILTISAGFDLPDCLRVRMIIAVMSTKRAILCFEVDNLLKLRSD</sequence>
<protein>
    <submittedName>
        <fullName evidence="1">Uncharacterized protein</fullName>
    </submittedName>
</protein>
<reference evidence="1 2" key="1">
    <citation type="submission" date="2024-04" db="EMBL/GenBank/DDBJ databases">
        <authorList>
            <person name="Fracassetti M."/>
        </authorList>
    </citation>
    <scope>NUCLEOTIDE SEQUENCE [LARGE SCALE GENOMIC DNA]</scope>
</reference>
<keyword evidence="2" id="KW-1185">Reference proteome</keyword>
<dbReference type="AlphaFoldDB" id="A0AAV2END6"/>
<proteinExistence type="predicted"/>
<dbReference type="EMBL" id="OZ034818">
    <property type="protein sequence ID" value="CAL1387324.1"/>
    <property type="molecule type" value="Genomic_DNA"/>
</dbReference>
<evidence type="ECO:0000313" key="2">
    <source>
        <dbReference type="Proteomes" id="UP001497516"/>
    </source>
</evidence>
<name>A0AAV2END6_9ROSI</name>
<organism evidence="1 2">
    <name type="scientific">Linum trigynum</name>
    <dbReference type="NCBI Taxonomy" id="586398"/>
    <lineage>
        <taxon>Eukaryota</taxon>
        <taxon>Viridiplantae</taxon>
        <taxon>Streptophyta</taxon>
        <taxon>Embryophyta</taxon>
        <taxon>Tracheophyta</taxon>
        <taxon>Spermatophyta</taxon>
        <taxon>Magnoliopsida</taxon>
        <taxon>eudicotyledons</taxon>
        <taxon>Gunneridae</taxon>
        <taxon>Pentapetalae</taxon>
        <taxon>rosids</taxon>
        <taxon>fabids</taxon>
        <taxon>Malpighiales</taxon>
        <taxon>Linaceae</taxon>
        <taxon>Linum</taxon>
    </lineage>
</organism>
<gene>
    <name evidence="1" type="ORF">LTRI10_LOCUS28319</name>
</gene>
<evidence type="ECO:0000313" key="1">
    <source>
        <dbReference type="EMBL" id="CAL1387324.1"/>
    </source>
</evidence>